<organism evidence="1 2">
    <name type="scientific">Cryptosporidium andersoni</name>
    <dbReference type="NCBI Taxonomy" id="117008"/>
    <lineage>
        <taxon>Eukaryota</taxon>
        <taxon>Sar</taxon>
        <taxon>Alveolata</taxon>
        <taxon>Apicomplexa</taxon>
        <taxon>Conoidasida</taxon>
        <taxon>Coccidia</taxon>
        <taxon>Eucoccidiorida</taxon>
        <taxon>Eimeriorina</taxon>
        <taxon>Cryptosporidiidae</taxon>
        <taxon>Cryptosporidium</taxon>
    </lineage>
</organism>
<dbReference type="EMBL" id="LRBS01000121">
    <property type="protein sequence ID" value="OII71526.1"/>
    <property type="molecule type" value="Genomic_DNA"/>
</dbReference>
<evidence type="ECO:0000313" key="1">
    <source>
        <dbReference type="EMBL" id="OII71526.1"/>
    </source>
</evidence>
<dbReference type="InterPro" id="IPR036412">
    <property type="entry name" value="HAD-like_sf"/>
</dbReference>
<dbReference type="GeneID" id="92367423"/>
<dbReference type="Proteomes" id="UP000186804">
    <property type="component" value="Unassembled WGS sequence"/>
</dbReference>
<reference evidence="1 2" key="1">
    <citation type="submission" date="2016-10" db="EMBL/GenBank/DDBJ databases">
        <title>Reductive evolution of mitochondrial metabolism and differential evolution of invasion-related proteins in Cryptosporidium.</title>
        <authorList>
            <person name="Liu S."/>
            <person name="Roellig D.M."/>
            <person name="Guo Y."/>
            <person name="Li N."/>
            <person name="Frace M.A."/>
            <person name="Tang K."/>
            <person name="Zhang L."/>
            <person name="Feng Y."/>
            <person name="Xiao L."/>
        </authorList>
    </citation>
    <scope>NUCLEOTIDE SEQUENCE [LARGE SCALE GENOMIC DNA]</scope>
    <source>
        <strain evidence="1">30847</strain>
    </source>
</reference>
<gene>
    <name evidence="1" type="ORF">cand_032390</name>
</gene>
<dbReference type="VEuPathDB" id="CryptoDB:cand_032390"/>
<accession>A0A1J4MBE4</accession>
<protein>
    <submittedName>
        <fullName evidence="1">Uncharacterized protein</fullName>
    </submittedName>
</protein>
<keyword evidence="2" id="KW-1185">Reference proteome</keyword>
<comment type="caution">
    <text evidence="1">The sequence shown here is derived from an EMBL/GenBank/DDBJ whole genome shotgun (WGS) entry which is preliminary data.</text>
</comment>
<dbReference type="Gene3D" id="3.40.50.1000">
    <property type="entry name" value="HAD superfamily/HAD-like"/>
    <property type="match status" value="1"/>
</dbReference>
<evidence type="ECO:0000313" key="2">
    <source>
        <dbReference type="Proteomes" id="UP000186804"/>
    </source>
</evidence>
<dbReference type="RefSeq" id="XP_067066716.1">
    <property type="nucleotide sequence ID" value="XM_067213465.1"/>
</dbReference>
<dbReference type="AlphaFoldDB" id="A0A1J4MBE4"/>
<name>A0A1J4MBE4_9CRYT</name>
<sequence>MNILLNLTSDIQDLAGNEKIRNLNYYCPFQCLITDLDNTLISQNNSYMSDMNTVTYRTLQLFGITVFPAIGRSLCSALQLFSNVPILSNFRGYSGVYSHGSITIRTKRINDIIYQKWINNNNSNKYY</sequence>
<dbReference type="Pfam" id="PF08282">
    <property type="entry name" value="Hydrolase_3"/>
    <property type="match status" value="1"/>
</dbReference>
<dbReference type="InterPro" id="IPR023214">
    <property type="entry name" value="HAD_sf"/>
</dbReference>
<dbReference type="SUPFAM" id="SSF56784">
    <property type="entry name" value="HAD-like"/>
    <property type="match status" value="1"/>
</dbReference>
<proteinExistence type="predicted"/>
<dbReference type="OrthoDB" id="27226at2759"/>